<dbReference type="RefSeq" id="WP_013135348.1">
    <property type="nucleotide sequence ID" value="NC_014166.1"/>
</dbReference>
<dbReference type="HOGENOM" id="CLU_075053_4_0_7"/>
<dbReference type="PROSITE" id="PS51063">
    <property type="entry name" value="HTH_CRP_2"/>
    <property type="match status" value="1"/>
</dbReference>
<dbReference type="GO" id="GO:0003700">
    <property type="term" value="F:DNA-binding transcription factor activity"/>
    <property type="evidence" value="ECO:0007669"/>
    <property type="project" value="TreeGrafter"/>
</dbReference>
<evidence type="ECO:0000259" key="5">
    <source>
        <dbReference type="PROSITE" id="PS51063"/>
    </source>
</evidence>
<gene>
    <name evidence="6" type="ordered locus">Arnit_1548</name>
</gene>
<dbReference type="AlphaFoldDB" id="D5V636"/>
<keyword evidence="3" id="KW-0804">Transcription</keyword>
<dbReference type="SUPFAM" id="SSF46785">
    <property type="entry name" value="Winged helix' DNA-binding domain"/>
    <property type="match status" value="1"/>
</dbReference>
<dbReference type="KEGG" id="ant:Arnit_1548"/>
<dbReference type="PANTHER" id="PTHR24567">
    <property type="entry name" value="CRP FAMILY TRANSCRIPTIONAL REGULATORY PROTEIN"/>
    <property type="match status" value="1"/>
</dbReference>
<dbReference type="Pfam" id="PF00027">
    <property type="entry name" value="cNMP_binding"/>
    <property type="match status" value="1"/>
</dbReference>
<dbReference type="InterPro" id="IPR050397">
    <property type="entry name" value="Env_Response_Regulators"/>
</dbReference>
<dbReference type="SUPFAM" id="SSF51206">
    <property type="entry name" value="cAMP-binding domain-like"/>
    <property type="match status" value="1"/>
</dbReference>
<dbReference type="Proteomes" id="UP000000939">
    <property type="component" value="Chromosome"/>
</dbReference>
<dbReference type="InterPro" id="IPR036390">
    <property type="entry name" value="WH_DNA-bd_sf"/>
</dbReference>
<dbReference type="PANTHER" id="PTHR24567:SF26">
    <property type="entry name" value="REGULATORY PROTEIN YEIL"/>
    <property type="match status" value="1"/>
</dbReference>
<dbReference type="SMART" id="SM00419">
    <property type="entry name" value="HTH_CRP"/>
    <property type="match status" value="1"/>
</dbReference>
<name>D5V636_ARCNC</name>
<proteinExistence type="predicted"/>
<dbReference type="GO" id="GO:0003677">
    <property type="term" value="F:DNA binding"/>
    <property type="evidence" value="ECO:0007669"/>
    <property type="project" value="UniProtKB-KW"/>
</dbReference>
<evidence type="ECO:0000313" key="7">
    <source>
        <dbReference type="Proteomes" id="UP000000939"/>
    </source>
</evidence>
<dbReference type="eggNOG" id="COG0664">
    <property type="taxonomic scope" value="Bacteria"/>
</dbReference>
<dbReference type="InterPro" id="IPR018490">
    <property type="entry name" value="cNMP-bd_dom_sf"/>
</dbReference>
<protein>
    <submittedName>
        <fullName evidence="6">Transcriptional regulator, Crp/Fnr family</fullName>
    </submittedName>
</protein>
<dbReference type="InterPro" id="IPR000595">
    <property type="entry name" value="cNMP-bd_dom"/>
</dbReference>
<dbReference type="OrthoDB" id="9815457at2"/>
<keyword evidence="1" id="KW-0805">Transcription regulation</keyword>
<dbReference type="PROSITE" id="PS50042">
    <property type="entry name" value="CNMP_BINDING_3"/>
    <property type="match status" value="1"/>
</dbReference>
<keyword evidence="7" id="KW-1185">Reference proteome</keyword>
<evidence type="ECO:0000256" key="1">
    <source>
        <dbReference type="ARBA" id="ARBA00023015"/>
    </source>
</evidence>
<organism evidence="6 7">
    <name type="scientific">Arcobacter nitrofigilis (strain ATCC 33309 / DSM 7299 / CCUG 15893 / LMG 7604 / NCTC 12251 / CI)</name>
    <name type="common">Campylobacter nitrofigilis</name>
    <dbReference type="NCBI Taxonomy" id="572480"/>
    <lineage>
        <taxon>Bacteria</taxon>
        <taxon>Pseudomonadati</taxon>
        <taxon>Campylobacterota</taxon>
        <taxon>Epsilonproteobacteria</taxon>
        <taxon>Campylobacterales</taxon>
        <taxon>Arcobacteraceae</taxon>
        <taxon>Arcobacter</taxon>
    </lineage>
</organism>
<dbReference type="GO" id="GO:0005829">
    <property type="term" value="C:cytosol"/>
    <property type="evidence" value="ECO:0007669"/>
    <property type="project" value="TreeGrafter"/>
</dbReference>
<dbReference type="Gene3D" id="1.10.10.10">
    <property type="entry name" value="Winged helix-like DNA-binding domain superfamily/Winged helix DNA-binding domain"/>
    <property type="match status" value="1"/>
</dbReference>
<dbReference type="EMBL" id="CP001999">
    <property type="protein sequence ID" value="ADG93203.1"/>
    <property type="molecule type" value="Genomic_DNA"/>
</dbReference>
<feature type="domain" description="Cyclic nucleotide-binding" evidence="4">
    <location>
        <begin position="8"/>
        <end position="128"/>
    </location>
</feature>
<dbReference type="InterPro" id="IPR036388">
    <property type="entry name" value="WH-like_DNA-bd_sf"/>
</dbReference>
<evidence type="ECO:0000256" key="3">
    <source>
        <dbReference type="ARBA" id="ARBA00023163"/>
    </source>
</evidence>
<dbReference type="Pfam" id="PF13545">
    <property type="entry name" value="HTH_Crp_2"/>
    <property type="match status" value="1"/>
</dbReference>
<dbReference type="Gene3D" id="2.60.120.10">
    <property type="entry name" value="Jelly Rolls"/>
    <property type="match status" value="1"/>
</dbReference>
<evidence type="ECO:0000313" key="6">
    <source>
        <dbReference type="EMBL" id="ADG93203.1"/>
    </source>
</evidence>
<reference evidence="6 7" key="1">
    <citation type="journal article" date="2010" name="Stand. Genomic Sci.">
        <title>Complete genome sequence of Arcobacter nitrofigilis type strain (CI).</title>
        <authorList>
            <person name="Pati A."/>
            <person name="Gronow S."/>
            <person name="Lapidus A."/>
            <person name="Copeland A."/>
            <person name="Glavina Del Rio T."/>
            <person name="Nolan M."/>
            <person name="Lucas S."/>
            <person name="Tice H."/>
            <person name="Cheng J.F."/>
            <person name="Han C."/>
            <person name="Chertkov O."/>
            <person name="Bruce D."/>
            <person name="Tapia R."/>
            <person name="Goodwin L."/>
            <person name="Pitluck S."/>
            <person name="Liolios K."/>
            <person name="Ivanova N."/>
            <person name="Mavromatis K."/>
            <person name="Chen A."/>
            <person name="Palaniappan K."/>
            <person name="Land M."/>
            <person name="Hauser L."/>
            <person name="Chang Y.J."/>
            <person name="Jeffries C.D."/>
            <person name="Detter J.C."/>
            <person name="Rohde M."/>
            <person name="Goker M."/>
            <person name="Bristow J."/>
            <person name="Eisen J.A."/>
            <person name="Markowitz V."/>
            <person name="Hugenholtz P."/>
            <person name="Klenk H.P."/>
            <person name="Kyrpides N.C."/>
        </authorList>
    </citation>
    <scope>NUCLEOTIDE SEQUENCE [LARGE SCALE GENOMIC DNA]</scope>
    <source>
        <strain evidence="7">ATCC 33309 / DSM 7299 / CCUG 15893 / LMG 7604 / NCTC 12251 / CI</strain>
    </source>
</reference>
<accession>D5V636</accession>
<dbReference type="SMART" id="SM00100">
    <property type="entry name" value="cNMP"/>
    <property type="match status" value="1"/>
</dbReference>
<evidence type="ECO:0000259" key="4">
    <source>
        <dbReference type="PROSITE" id="PS50042"/>
    </source>
</evidence>
<dbReference type="CDD" id="cd00038">
    <property type="entry name" value="CAP_ED"/>
    <property type="match status" value="1"/>
</dbReference>
<dbReference type="InterPro" id="IPR014710">
    <property type="entry name" value="RmlC-like_jellyroll"/>
</dbReference>
<evidence type="ECO:0000256" key="2">
    <source>
        <dbReference type="ARBA" id="ARBA00023125"/>
    </source>
</evidence>
<keyword evidence="2" id="KW-0238">DNA-binding</keyword>
<sequence length="212" mass="25165">MNIHEYYFFDSLDEKEKKELEKISRKKSYKKDEILFYKGDEAKYLYLLVSGIVKVYKHDYKDNEVIIHNLRAPTFIAEIANYEEIPYPANCSFEVDSEVYVIEYNKFKENFLYKPEISMMLIKSLTKKIKALENFINFSITADSNIKIAQFLYENEDILLSLRQVKIASILNITPETLSRKISKLKKDKILENDKGYIKILDHKKLKELSQF</sequence>
<feature type="domain" description="HTH crp-type" evidence="5">
    <location>
        <begin position="142"/>
        <end position="204"/>
    </location>
</feature>
<dbReference type="STRING" id="572480.Arnit_1548"/>
<dbReference type="InterPro" id="IPR012318">
    <property type="entry name" value="HTH_CRP"/>
</dbReference>